<dbReference type="InterPro" id="IPR015943">
    <property type="entry name" value="WD40/YVTN_repeat-like_dom_sf"/>
</dbReference>
<evidence type="ECO:0000256" key="1">
    <source>
        <dbReference type="ARBA" id="ARBA00007253"/>
    </source>
</evidence>
<feature type="repeat" description="WD" evidence="4">
    <location>
        <begin position="107"/>
        <end position="139"/>
    </location>
</feature>
<dbReference type="EMBL" id="HG678603">
    <property type="protein sequence ID" value="CDJ26965.1"/>
    <property type="molecule type" value="Genomic_DNA"/>
</dbReference>
<dbReference type="SMART" id="SM00320">
    <property type="entry name" value="WD40"/>
    <property type="match status" value="7"/>
</dbReference>
<protein>
    <submittedName>
        <fullName evidence="5">Receptor for activated C kinase, RACK protein, putative</fullName>
    </submittedName>
</protein>
<feature type="repeat" description="WD" evidence="4">
    <location>
        <begin position="242"/>
        <end position="283"/>
    </location>
</feature>
<dbReference type="PANTHER" id="PTHR19868">
    <property type="entry name" value="RECEPTOR FOR ACTIVATED PROTEIN KINASE C RACK1"/>
    <property type="match status" value="1"/>
</dbReference>
<dbReference type="GO" id="GO:0016301">
    <property type="term" value="F:kinase activity"/>
    <property type="evidence" value="ECO:0007669"/>
    <property type="project" value="UniProtKB-KW"/>
</dbReference>
<gene>
    <name evidence="5" type="ORF">EMH_0078120</name>
</gene>
<dbReference type="GO" id="GO:0043022">
    <property type="term" value="F:ribosome binding"/>
    <property type="evidence" value="ECO:0007669"/>
    <property type="project" value="InterPro"/>
</dbReference>
<feature type="repeat" description="WD" evidence="4">
    <location>
        <begin position="65"/>
        <end position="106"/>
    </location>
</feature>
<keyword evidence="6" id="KW-1185">Reference proteome</keyword>
<keyword evidence="3" id="KW-0677">Repeat</keyword>
<evidence type="ECO:0000256" key="4">
    <source>
        <dbReference type="PROSITE-ProRule" id="PRU00221"/>
    </source>
</evidence>
<dbReference type="PROSITE" id="PS50082">
    <property type="entry name" value="WD_REPEATS_2"/>
    <property type="match status" value="4"/>
</dbReference>
<dbReference type="RefSeq" id="XP_013349543.1">
    <property type="nucleotide sequence ID" value="XM_013494089.1"/>
</dbReference>
<accession>U6JN42</accession>
<evidence type="ECO:0000313" key="6">
    <source>
        <dbReference type="Proteomes" id="UP000030744"/>
    </source>
</evidence>
<feature type="repeat" description="WD" evidence="4">
    <location>
        <begin position="15"/>
        <end position="57"/>
    </location>
</feature>
<dbReference type="PROSITE" id="PS50294">
    <property type="entry name" value="WD_REPEATS_REGION"/>
    <property type="match status" value="4"/>
</dbReference>
<dbReference type="OrthoDB" id="7875889at2759"/>
<keyword evidence="5" id="KW-0418">Kinase</keyword>
<sequence>MSVSEDSPLVFKGVLEGHTDWVTAISTPTVRSNTIISSSRDKKIIVWNLNDSPDAESVGYARRALTGHSQCVQDVVISSDSNFALSGSWDKTLRLWDLNVGETVRTFQKHTSDVNSVAFSADNRQIVSGSRDRTVRLWNTLADCKYTIEEGQHTDWVSCVRFSPSPKEPLIVSCGWDKGSHASDSLHRPRSLLSFLVVGISSSRLVSFAFARSIPVPSISSLLDVMDMHVWSLTSCKLMTNLVGHTSVLYTVTVSPDGSLCASGGKDGVAMLWDVSEGKHLYSLDASCTINSLCFSPCNYWLCAATDKSVKIWDLENKNVLDDIHPDEPIKSGIPWCTSLNWSYDGHTLFVGTTSGSIYVYEIAEE</sequence>
<evidence type="ECO:0000256" key="3">
    <source>
        <dbReference type="ARBA" id="ARBA00022737"/>
    </source>
</evidence>
<dbReference type="VEuPathDB" id="ToxoDB:EMH_0078120"/>
<keyword evidence="5" id="KW-0808">Transferase</keyword>
<dbReference type="InterPro" id="IPR001680">
    <property type="entry name" value="WD40_rpt"/>
</dbReference>
<dbReference type="FunFam" id="2.130.10.10:FF:000615">
    <property type="entry name" value="Receptor for activated C kinase 1"/>
    <property type="match status" value="2"/>
</dbReference>
<dbReference type="GO" id="GO:0045182">
    <property type="term" value="F:translation regulator activity"/>
    <property type="evidence" value="ECO:0007669"/>
    <property type="project" value="InterPro"/>
</dbReference>
<dbReference type="Proteomes" id="UP000030744">
    <property type="component" value="Unassembled WGS sequence"/>
</dbReference>
<dbReference type="Gene3D" id="2.130.10.10">
    <property type="entry name" value="YVTN repeat-like/Quinoprotein amine dehydrogenase"/>
    <property type="match status" value="2"/>
</dbReference>
<dbReference type="AlphaFoldDB" id="U6JN42"/>
<evidence type="ECO:0000256" key="2">
    <source>
        <dbReference type="ARBA" id="ARBA00022574"/>
    </source>
</evidence>
<keyword evidence="5" id="KW-0675">Receptor</keyword>
<proteinExistence type="inferred from homology"/>
<reference evidence="5" key="2">
    <citation type="submission" date="2013-10" db="EMBL/GenBank/DDBJ databases">
        <authorList>
            <person name="Aslett M."/>
        </authorList>
    </citation>
    <scope>NUCLEOTIDE SEQUENCE [LARGE SCALE GENOMIC DNA]</scope>
    <source>
        <strain evidence="5">Houghton</strain>
    </source>
</reference>
<keyword evidence="2 4" id="KW-0853">WD repeat</keyword>
<dbReference type="PROSITE" id="PS00678">
    <property type="entry name" value="WD_REPEATS_1"/>
    <property type="match status" value="3"/>
</dbReference>
<dbReference type="GeneID" id="25382258"/>
<dbReference type="SUPFAM" id="SSF50978">
    <property type="entry name" value="WD40 repeat-like"/>
    <property type="match status" value="1"/>
</dbReference>
<evidence type="ECO:0000313" key="5">
    <source>
        <dbReference type="EMBL" id="CDJ26965.1"/>
    </source>
</evidence>
<organism evidence="5 6">
    <name type="scientific">Eimeria mitis</name>
    <dbReference type="NCBI Taxonomy" id="44415"/>
    <lineage>
        <taxon>Eukaryota</taxon>
        <taxon>Sar</taxon>
        <taxon>Alveolata</taxon>
        <taxon>Apicomplexa</taxon>
        <taxon>Conoidasida</taxon>
        <taxon>Coccidia</taxon>
        <taxon>Eucoccidiorida</taxon>
        <taxon>Eimeriorina</taxon>
        <taxon>Eimeriidae</taxon>
        <taxon>Eimeria</taxon>
    </lineage>
</organism>
<comment type="similarity">
    <text evidence="1">Belongs to the WD repeat G protein beta family. Ribosomal protein RACK1 subfamily.</text>
</comment>
<dbReference type="Pfam" id="PF00400">
    <property type="entry name" value="WD40"/>
    <property type="match status" value="6"/>
</dbReference>
<name>U6JN42_9EIME</name>
<dbReference type="CDD" id="cd00200">
    <property type="entry name" value="WD40"/>
    <property type="match status" value="1"/>
</dbReference>
<dbReference type="InterPro" id="IPR020472">
    <property type="entry name" value="WD40_PAC1"/>
</dbReference>
<reference evidence="5" key="1">
    <citation type="submission" date="2013-10" db="EMBL/GenBank/DDBJ databases">
        <title>Genomic analysis of the causative agents of coccidiosis in chickens.</title>
        <authorList>
            <person name="Reid A.J."/>
            <person name="Blake D."/>
            <person name="Billington K."/>
            <person name="Browne H."/>
            <person name="Dunn M."/>
            <person name="Hung S."/>
            <person name="Kawahara F."/>
            <person name="Miranda-Saavedra D."/>
            <person name="Mourier T."/>
            <person name="Nagra H."/>
            <person name="Otto T.D."/>
            <person name="Rawlings N."/>
            <person name="Sanchez A."/>
            <person name="Sanders M."/>
            <person name="Subramaniam C."/>
            <person name="Tay Y."/>
            <person name="Dear P."/>
            <person name="Doerig C."/>
            <person name="Gruber A."/>
            <person name="Parkinson J."/>
            <person name="Shirley M."/>
            <person name="Wan K.L."/>
            <person name="Berriman M."/>
            <person name="Tomley F."/>
            <person name="Pain A."/>
        </authorList>
    </citation>
    <scope>NUCLEOTIDE SEQUENCE [LARGE SCALE GENOMIC DNA]</scope>
    <source>
        <strain evidence="5">Houghton</strain>
    </source>
</reference>
<dbReference type="InterPro" id="IPR019775">
    <property type="entry name" value="WD40_repeat_CS"/>
</dbReference>
<dbReference type="PRINTS" id="PR00320">
    <property type="entry name" value="GPROTEINBRPT"/>
</dbReference>
<dbReference type="InterPro" id="IPR045223">
    <property type="entry name" value="RACK1-like"/>
</dbReference>
<dbReference type="InterPro" id="IPR036322">
    <property type="entry name" value="WD40_repeat_dom_sf"/>
</dbReference>